<evidence type="ECO:0000256" key="1">
    <source>
        <dbReference type="SAM" id="MobiDB-lite"/>
    </source>
</evidence>
<name>A0A1N7ERN0_9RHOB</name>
<sequence length="208" mass="23116">MKNFVAATTALLIALAPPAFADRGSKLPNSDPKPVASKEAPETQAEPITIPEQLIANLQRDFGLTRSQAAGITGNLAHESGNFRMLAEIDGGCYGYSQWCGPRKSRFRSYAARVGGQESFQANYGYLHYELKTEYGEMMSRIRATDDVSQVARIFMKTFLRPRASTANLQRRVRFSKMYLADRFDGAGCYSHFQLEARNRPAACPEST</sequence>
<protein>
    <recommendedName>
        <fullName evidence="3">Phage tail lysozyme domain-containing protein</fullName>
    </recommendedName>
</protein>
<feature type="signal peptide" evidence="2">
    <location>
        <begin position="1"/>
        <end position="21"/>
    </location>
</feature>
<feature type="region of interest" description="Disordered" evidence="1">
    <location>
        <begin position="23"/>
        <end position="47"/>
    </location>
</feature>
<dbReference type="AlphaFoldDB" id="A0A1N7ERN0"/>
<keyword evidence="2" id="KW-0732">Signal</keyword>
<evidence type="ECO:0000313" key="4">
    <source>
        <dbReference type="EMBL" id="SIR90763.1"/>
    </source>
</evidence>
<gene>
    <name evidence="4" type="ORF">SAMN05421666_0479</name>
</gene>
<feature type="domain" description="Phage tail lysozyme" evidence="3">
    <location>
        <begin position="55"/>
        <end position="175"/>
    </location>
</feature>
<feature type="chain" id="PRO_5009941476" description="Phage tail lysozyme domain-containing protein" evidence="2">
    <location>
        <begin position="22"/>
        <end position="208"/>
    </location>
</feature>
<dbReference type="Proteomes" id="UP000186019">
    <property type="component" value="Unassembled WGS sequence"/>
</dbReference>
<evidence type="ECO:0000256" key="2">
    <source>
        <dbReference type="SAM" id="SignalP"/>
    </source>
</evidence>
<evidence type="ECO:0000259" key="3">
    <source>
        <dbReference type="Pfam" id="PF18013"/>
    </source>
</evidence>
<dbReference type="EMBL" id="FTNV01000001">
    <property type="protein sequence ID" value="SIR90763.1"/>
    <property type="molecule type" value="Genomic_DNA"/>
</dbReference>
<proteinExistence type="predicted"/>
<evidence type="ECO:0000313" key="5">
    <source>
        <dbReference type="Proteomes" id="UP000186019"/>
    </source>
</evidence>
<dbReference type="Pfam" id="PF18013">
    <property type="entry name" value="Phage_lysozyme2"/>
    <property type="match status" value="1"/>
</dbReference>
<dbReference type="Gene3D" id="1.10.530.10">
    <property type="match status" value="1"/>
</dbReference>
<organism evidence="4 5">
    <name type="scientific">Roseovarius nanhaiticus</name>
    <dbReference type="NCBI Taxonomy" id="573024"/>
    <lineage>
        <taxon>Bacteria</taxon>
        <taxon>Pseudomonadati</taxon>
        <taxon>Pseudomonadota</taxon>
        <taxon>Alphaproteobacteria</taxon>
        <taxon>Rhodobacterales</taxon>
        <taxon>Roseobacteraceae</taxon>
        <taxon>Roseovarius</taxon>
    </lineage>
</organism>
<reference evidence="4 5" key="1">
    <citation type="submission" date="2017-01" db="EMBL/GenBank/DDBJ databases">
        <authorList>
            <person name="Mah S.A."/>
            <person name="Swanson W.J."/>
            <person name="Moy G.W."/>
            <person name="Vacquier V.D."/>
        </authorList>
    </citation>
    <scope>NUCLEOTIDE SEQUENCE [LARGE SCALE GENOMIC DNA]</scope>
    <source>
        <strain evidence="4 5">DSM 29590</strain>
    </source>
</reference>
<dbReference type="OrthoDB" id="8005199at2"/>
<keyword evidence="5" id="KW-1185">Reference proteome</keyword>
<dbReference type="RefSeq" id="WP_076530659.1">
    <property type="nucleotide sequence ID" value="NZ_FOAC01000001.1"/>
</dbReference>
<accession>A0A1N7ERN0</accession>
<dbReference type="InterPro" id="IPR041219">
    <property type="entry name" value="Phage_lysozyme2"/>
</dbReference>